<evidence type="ECO:0000313" key="1">
    <source>
        <dbReference type="EMBL" id="VEL21686.1"/>
    </source>
</evidence>
<reference evidence="1" key="1">
    <citation type="submission" date="2018-11" db="EMBL/GenBank/DDBJ databases">
        <authorList>
            <consortium name="Pathogen Informatics"/>
        </authorList>
    </citation>
    <scope>NUCLEOTIDE SEQUENCE</scope>
</reference>
<accession>A0A448WW90</accession>
<dbReference type="GO" id="GO:0046872">
    <property type="term" value="F:metal ion binding"/>
    <property type="evidence" value="ECO:0007669"/>
    <property type="project" value="InterPro"/>
</dbReference>
<dbReference type="EMBL" id="CAAALY010052564">
    <property type="protein sequence ID" value="VEL21686.1"/>
    <property type="molecule type" value="Genomic_DNA"/>
</dbReference>
<organism evidence="1 2">
    <name type="scientific">Protopolystoma xenopodis</name>
    <dbReference type="NCBI Taxonomy" id="117903"/>
    <lineage>
        <taxon>Eukaryota</taxon>
        <taxon>Metazoa</taxon>
        <taxon>Spiralia</taxon>
        <taxon>Lophotrochozoa</taxon>
        <taxon>Platyhelminthes</taxon>
        <taxon>Monogenea</taxon>
        <taxon>Polyopisthocotylea</taxon>
        <taxon>Polystomatidea</taxon>
        <taxon>Polystomatidae</taxon>
        <taxon>Protopolystoma</taxon>
    </lineage>
</organism>
<evidence type="ECO:0000313" key="2">
    <source>
        <dbReference type="Proteomes" id="UP000784294"/>
    </source>
</evidence>
<keyword evidence="2" id="KW-1185">Reference proteome</keyword>
<dbReference type="AlphaFoldDB" id="A0A448WW90"/>
<proteinExistence type="predicted"/>
<comment type="caution">
    <text evidence="1">The sequence shown here is derived from an EMBL/GenBank/DDBJ whole genome shotgun (WGS) entry which is preliminary data.</text>
</comment>
<dbReference type="Gene3D" id="3.30.830.10">
    <property type="entry name" value="Metalloenzyme, LuxS/M16 peptidase-like"/>
    <property type="match status" value="1"/>
</dbReference>
<dbReference type="SUPFAM" id="SSF63411">
    <property type="entry name" value="LuxS/MPP-like metallohydrolase"/>
    <property type="match status" value="1"/>
</dbReference>
<dbReference type="Proteomes" id="UP000784294">
    <property type="component" value="Unassembled WGS sequence"/>
</dbReference>
<sequence length="98" mass="11376">MLRLASQPAIEATPFVRRRFSDYVSEFKALRDVKFRFREMAVPTDTVGDVAAMLHYLPPEHVFAGYSTLIRADFEVGSLFYRFFLDFLDFLMNSALIL</sequence>
<dbReference type="InterPro" id="IPR011249">
    <property type="entry name" value="Metalloenz_LuxS/M16"/>
</dbReference>
<name>A0A448WW90_9PLAT</name>
<gene>
    <name evidence="1" type="ORF">PXEA_LOCUS15126</name>
</gene>
<protein>
    <submittedName>
        <fullName evidence="1">Uncharacterized protein</fullName>
    </submittedName>
</protein>